<organism evidence="14 15">
    <name type="scientific">Theobroma cacao</name>
    <name type="common">Cacao</name>
    <name type="synonym">Cocoa</name>
    <dbReference type="NCBI Taxonomy" id="3641"/>
    <lineage>
        <taxon>Eukaryota</taxon>
        <taxon>Viridiplantae</taxon>
        <taxon>Streptophyta</taxon>
        <taxon>Embryophyta</taxon>
        <taxon>Tracheophyta</taxon>
        <taxon>Spermatophyta</taxon>
        <taxon>Magnoliopsida</taxon>
        <taxon>eudicotyledons</taxon>
        <taxon>Gunneridae</taxon>
        <taxon>Pentapetalae</taxon>
        <taxon>rosids</taxon>
        <taxon>malvids</taxon>
        <taxon>Malvales</taxon>
        <taxon>Malvaceae</taxon>
        <taxon>Byttnerioideae</taxon>
        <taxon>Theobroma</taxon>
    </lineage>
</organism>
<dbReference type="InParanoid" id="A0A061G0D8"/>
<dbReference type="SUPFAM" id="SSF52540">
    <property type="entry name" value="P-loop containing nucleoside triphosphate hydrolases"/>
    <property type="match status" value="1"/>
</dbReference>
<protein>
    <submittedName>
        <fullName evidence="14">Structural maintenance of chromosomes 6A, putative isoform 1</fullName>
    </submittedName>
</protein>
<evidence type="ECO:0000313" key="15">
    <source>
        <dbReference type="Proteomes" id="UP000026915"/>
    </source>
</evidence>
<evidence type="ECO:0000256" key="10">
    <source>
        <dbReference type="ARBA" id="ARBA00023204"/>
    </source>
</evidence>
<proteinExistence type="inferred from homology"/>
<keyword evidence="9" id="KW-0233">DNA recombination</keyword>
<feature type="coiled-coil region" evidence="12">
    <location>
        <begin position="716"/>
        <end position="828"/>
    </location>
</feature>
<dbReference type="Gramene" id="EOY22853">
    <property type="protein sequence ID" value="EOY22853"/>
    <property type="gene ID" value="TCM_014905"/>
</dbReference>
<dbReference type="InterPro" id="IPR036277">
    <property type="entry name" value="SMC_hinge_sf"/>
</dbReference>
<gene>
    <name evidence="14" type="ORF">TCM_014905</name>
</gene>
<dbReference type="Proteomes" id="UP000026915">
    <property type="component" value="Chromosome 3"/>
</dbReference>
<dbReference type="GO" id="GO:0030915">
    <property type="term" value="C:Smc5-Smc6 complex"/>
    <property type="evidence" value="ECO:0000318"/>
    <property type="project" value="GO_Central"/>
</dbReference>
<dbReference type="InterPro" id="IPR003395">
    <property type="entry name" value="RecF/RecN/SMC_N"/>
</dbReference>
<dbReference type="GO" id="GO:0051276">
    <property type="term" value="P:chromosome organization"/>
    <property type="evidence" value="ECO:0007669"/>
    <property type="project" value="InterPro"/>
</dbReference>
<comment type="subcellular location">
    <subcellularLocation>
        <location evidence="2">Chromosome</location>
    </subcellularLocation>
    <subcellularLocation>
        <location evidence="1">Nucleus</location>
    </subcellularLocation>
</comment>
<dbReference type="STRING" id="3641.A0A061G0D8"/>
<comment type="similarity">
    <text evidence="3">Belongs to the SMC family. SMC6 subfamily.</text>
</comment>
<dbReference type="GO" id="GO:0003684">
    <property type="term" value="F:damaged DNA binding"/>
    <property type="evidence" value="ECO:0000318"/>
    <property type="project" value="GO_Central"/>
</dbReference>
<feature type="domain" description="RecF/RecN/SMC N-terminal" evidence="13">
    <location>
        <begin position="22"/>
        <end position="1035"/>
    </location>
</feature>
<accession>A0A061G0D8</accession>
<dbReference type="EMBL" id="CM001881">
    <property type="protein sequence ID" value="EOY22853.1"/>
    <property type="molecule type" value="Genomic_DNA"/>
</dbReference>
<evidence type="ECO:0000256" key="11">
    <source>
        <dbReference type="ARBA" id="ARBA00023242"/>
    </source>
</evidence>
<dbReference type="FunCoup" id="A0A061G0D8">
    <property type="interactions" value="2752"/>
</dbReference>
<keyword evidence="6" id="KW-0227">DNA damage</keyword>
<keyword evidence="7" id="KW-0067">ATP-binding</keyword>
<evidence type="ECO:0000256" key="4">
    <source>
        <dbReference type="ARBA" id="ARBA00022454"/>
    </source>
</evidence>
<evidence type="ECO:0000256" key="9">
    <source>
        <dbReference type="ARBA" id="ARBA00023172"/>
    </source>
</evidence>
<dbReference type="Gene3D" id="1.10.287.1490">
    <property type="match status" value="1"/>
</dbReference>
<evidence type="ECO:0000313" key="14">
    <source>
        <dbReference type="EMBL" id="EOY22853.1"/>
    </source>
</evidence>
<dbReference type="GO" id="GO:0000724">
    <property type="term" value="P:double-strand break repair via homologous recombination"/>
    <property type="evidence" value="ECO:0000318"/>
    <property type="project" value="GO_Central"/>
</dbReference>
<dbReference type="Pfam" id="PF02463">
    <property type="entry name" value="SMC_N"/>
    <property type="match status" value="1"/>
</dbReference>
<dbReference type="SUPFAM" id="SSF75553">
    <property type="entry name" value="Smc hinge domain"/>
    <property type="match status" value="1"/>
</dbReference>
<evidence type="ECO:0000256" key="1">
    <source>
        <dbReference type="ARBA" id="ARBA00004123"/>
    </source>
</evidence>
<dbReference type="eggNOG" id="KOG0250">
    <property type="taxonomic scope" value="Eukaryota"/>
</dbReference>
<dbReference type="PANTHER" id="PTHR19306">
    <property type="entry name" value="STRUCTURAL MAINTENANCE OF CHROMOSOMES 5,6 SMC5, SMC6"/>
    <property type="match status" value="1"/>
</dbReference>
<feature type="coiled-coil region" evidence="12">
    <location>
        <begin position="209"/>
        <end position="249"/>
    </location>
</feature>
<evidence type="ECO:0000256" key="8">
    <source>
        <dbReference type="ARBA" id="ARBA00023054"/>
    </source>
</evidence>
<keyword evidence="11" id="KW-0539">Nucleus</keyword>
<evidence type="ECO:0000256" key="7">
    <source>
        <dbReference type="ARBA" id="ARBA00022840"/>
    </source>
</evidence>
<dbReference type="AlphaFoldDB" id="A0A061G0D8"/>
<evidence type="ECO:0000259" key="13">
    <source>
        <dbReference type="Pfam" id="PF02463"/>
    </source>
</evidence>
<evidence type="ECO:0000256" key="3">
    <source>
        <dbReference type="ARBA" id="ARBA00006793"/>
    </source>
</evidence>
<feature type="coiled-coil region" evidence="12">
    <location>
        <begin position="417"/>
        <end position="447"/>
    </location>
</feature>
<keyword evidence="8 12" id="KW-0175">Coiled coil</keyword>
<dbReference type="GO" id="GO:0035861">
    <property type="term" value="C:site of double-strand break"/>
    <property type="evidence" value="ECO:0000318"/>
    <property type="project" value="GO_Central"/>
</dbReference>
<keyword evidence="5" id="KW-0547">Nucleotide-binding</keyword>
<dbReference type="InterPro" id="IPR027417">
    <property type="entry name" value="P-loop_NTPase"/>
</dbReference>
<keyword evidence="15" id="KW-1185">Reference proteome</keyword>
<dbReference type="GO" id="GO:0005634">
    <property type="term" value="C:nucleus"/>
    <property type="evidence" value="ECO:0000318"/>
    <property type="project" value="GO_Central"/>
</dbReference>
<keyword evidence="4" id="KW-0158">Chromosome</keyword>
<dbReference type="GO" id="GO:0005524">
    <property type="term" value="F:ATP binding"/>
    <property type="evidence" value="ECO:0007669"/>
    <property type="project" value="UniProtKB-KW"/>
</dbReference>
<evidence type="ECO:0000256" key="12">
    <source>
        <dbReference type="SAM" id="Coils"/>
    </source>
</evidence>
<dbReference type="GO" id="GO:0003697">
    <property type="term" value="F:single-stranded DNA binding"/>
    <property type="evidence" value="ECO:0000318"/>
    <property type="project" value="GO_Central"/>
</dbReference>
<dbReference type="OMA" id="MCHDHFY"/>
<name>A0A061G0D8_THECC</name>
<evidence type="ECO:0000256" key="6">
    <source>
        <dbReference type="ARBA" id="ARBA00022763"/>
    </source>
</evidence>
<dbReference type="PANTHER" id="PTHR19306:SF6">
    <property type="entry name" value="STRUCTURAL MAINTENANCE OF CHROMOSOMES PROTEIN 6"/>
    <property type="match status" value="1"/>
</dbReference>
<keyword evidence="10" id="KW-0234">DNA repair</keyword>
<evidence type="ECO:0000256" key="5">
    <source>
        <dbReference type="ARBA" id="ARBA00022741"/>
    </source>
</evidence>
<sequence>MSYSRVLPDQIYGGQRSGAGTIKRIRLENFMCHSSLEIELCEGVNFITGQNGSGKSAILTALCIAFGCRAKDTQRASKLKEFIKTGCSYAIVQVEIKNEGVDAFRPEIYGDYIMIERRISDSTSSTFMKDRQGKKVASRKEDLRELVEHFNIDVENPCVIMSQDKSREFLHSGNDKDKFKFFFKATLLQQVDELLQTIIKQLKDAFALVDELETLIRPIQLELSELQEKIKNMERVEEISREVQQLKKKLAWSWVYDVDRQLQEQGAKIEKLKDRIPTCQAKIDSILHNLEKLQEHFSNKKVQVACLVEKTSLVRRRKDELWDAFCVATKEKLELEEEHGRSTKQIQKMLNNVRMLEEQARDIQEKHFRNTQAEESEIEEQIKEIEYAVDHVKSILSSLKEEGNTLSEHASAEVDVMKKINDEIKDYEKKQHEIDRQIRELQLHQTNRVTAFGGDGVLRLLREIERHHHKFTMPPIGPIGAHVTLVNGDTWAPAVEQAIGKLLNAFIVTNSKDASALRTCAKEARYNYFPIVIHEFSRPRLKIPNHSLPQTKHPTTLSVLRSDNPTVFNVLVDTVKAERQVLVKDYNIGRAVAFDQRIPNLMEVFTLDGFRMFSRGSVQTILPSNKKLRIGRLCGSFDDQIKEFEKHALSVDVEIKQCKSRKRESEKKLWDFDSRLHNVKRRRLDVERDLTAKSMKLRDVQNSLVAEAGVSPESTTNELLQEISNVKMEIQQKEALLETLRERMIEAEAKARTLKLSFEDLGESTKGEIVAFQKAEEELTEIEKEINAAQAMRAHYESVMNDKVLPLIKEAEAQYLDLENSRKESYRKASVICPESEIEALGGWDGSTPEQLSAHLNRLNQRLKHESHQYSESIDDLRMLYQEKEHKILRKLQTYKAFREKLDACQKALDLRWKKFNRNASLLKRELTWQFNGHLGKKGISGHINVSYEEKTLSVEVKMPQDASSGIVRDTRGLSGGERSFSTLCFALALHEMTEAPFRAMDEFDVFMDAVSRKISLDTLVEFALAQGSQWIFITPHDIRLLFILGYVCPNSPFSDSINPIMMLSYEARLRFFFHQIGNDPMPRQLWTFFEDFIKSLWF</sequence>
<evidence type="ECO:0000256" key="2">
    <source>
        <dbReference type="ARBA" id="ARBA00004286"/>
    </source>
</evidence>
<reference evidence="14 15" key="1">
    <citation type="journal article" date="2013" name="Genome Biol.">
        <title>The genome sequence of the most widely cultivated cacao type and its use to identify candidate genes regulating pod color.</title>
        <authorList>
            <person name="Motamayor J.C."/>
            <person name="Mockaitis K."/>
            <person name="Schmutz J."/>
            <person name="Haiminen N."/>
            <person name="Iii D.L."/>
            <person name="Cornejo O."/>
            <person name="Findley S.D."/>
            <person name="Zheng P."/>
            <person name="Utro F."/>
            <person name="Royaert S."/>
            <person name="Saski C."/>
            <person name="Jenkins J."/>
            <person name="Podicheti R."/>
            <person name="Zhao M."/>
            <person name="Scheffler B.E."/>
            <person name="Stack J.C."/>
            <person name="Feltus F.A."/>
            <person name="Mustiga G.M."/>
            <person name="Amores F."/>
            <person name="Phillips W."/>
            <person name="Marelli J.P."/>
            <person name="May G.D."/>
            <person name="Shapiro H."/>
            <person name="Ma J."/>
            <person name="Bustamante C.D."/>
            <person name="Schnell R.J."/>
            <person name="Main D."/>
            <person name="Gilbert D."/>
            <person name="Parida L."/>
            <person name="Kuhn D.N."/>
        </authorList>
    </citation>
    <scope>NUCLEOTIDE SEQUENCE [LARGE SCALE GENOMIC DNA]</scope>
    <source>
        <strain evidence="15">cv. Matina 1-6</strain>
    </source>
</reference>
<dbReference type="Gene3D" id="3.40.50.300">
    <property type="entry name" value="P-loop containing nucleotide triphosphate hydrolases"/>
    <property type="match status" value="2"/>
</dbReference>